<comment type="caution">
    <text evidence="7">The sequence shown here is derived from an EMBL/GenBank/DDBJ whole genome shotgun (WGS) entry which is preliminary data.</text>
</comment>
<dbReference type="InterPro" id="IPR014436">
    <property type="entry name" value="Extradiol_dOase_DODA"/>
</dbReference>
<dbReference type="GO" id="GO:0008198">
    <property type="term" value="F:ferrous iron binding"/>
    <property type="evidence" value="ECO:0007669"/>
    <property type="project" value="InterPro"/>
</dbReference>
<evidence type="ECO:0000256" key="1">
    <source>
        <dbReference type="ARBA" id="ARBA00001947"/>
    </source>
</evidence>
<reference evidence="7 8" key="1">
    <citation type="submission" date="2022-12" db="EMBL/GenBank/DDBJ databases">
        <title>Genomic features and morphological characterization of a novel Knufia sp. strain isolated from spacecraft assembly facility.</title>
        <authorList>
            <person name="Teixeira M."/>
            <person name="Chander A.M."/>
            <person name="Stajich J.E."/>
            <person name="Venkateswaran K."/>
        </authorList>
    </citation>
    <scope>NUCLEOTIDE SEQUENCE [LARGE SCALE GENOMIC DNA]</scope>
    <source>
        <strain evidence="7 8">FJI-L2-BK-P2</strain>
    </source>
</reference>
<evidence type="ECO:0000256" key="3">
    <source>
        <dbReference type="ARBA" id="ARBA00022723"/>
    </source>
</evidence>
<feature type="domain" description="Extradiol ring-cleavage dioxygenase class III enzyme subunit B" evidence="6">
    <location>
        <begin position="8"/>
        <end position="260"/>
    </location>
</feature>
<keyword evidence="5" id="KW-0560">Oxidoreductase</keyword>
<gene>
    <name evidence="7" type="ORF">OHC33_004405</name>
</gene>
<dbReference type="GO" id="GO:0008270">
    <property type="term" value="F:zinc ion binding"/>
    <property type="evidence" value="ECO:0007669"/>
    <property type="project" value="InterPro"/>
</dbReference>
<keyword evidence="8" id="KW-1185">Reference proteome</keyword>
<dbReference type="GO" id="GO:0016702">
    <property type="term" value="F:oxidoreductase activity, acting on single donors with incorporation of molecular oxygen, incorporation of two atoms of oxygen"/>
    <property type="evidence" value="ECO:0007669"/>
    <property type="project" value="UniProtKB-ARBA"/>
</dbReference>
<dbReference type="InterPro" id="IPR004183">
    <property type="entry name" value="Xdiol_dOase_suB"/>
</dbReference>
<dbReference type="EMBL" id="JAKLMC020000008">
    <property type="protein sequence ID" value="KAK5954681.1"/>
    <property type="molecule type" value="Genomic_DNA"/>
</dbReference>
<comment type="similarity">
    <text evidence="2">Belongs to the DODA-type extradiol aromatic ring-opening dioxygenase family.</text>
</comment>
<dbReference type="Proteomes" id="UP001316803">
    <property type="component" value="Unassembled WGS sequence"/>
</dbReference>
<dbReference type="AlphaFoldDB" id="A0AAN8I8J2"/>
<comment type="cofactor">
    <cofactor evidence="1">
        <name>Zn(2+)</name>
        <dbReference type="ChEBI" id="CHEBI:29105"/>
    </cofactor>
</comment>
<sequence>MGKALTPVHFFSHGSTMMLGEESASATYWKKCGDEALAHDIKGVIIMGAHWDVRGDKVQVATNATPNKSPVAYVHPSKYADYKLNPDVETAHRCVDMLRQNGIDAEANDKFDWIHDTYLILIRMFPGGCPPTVIVSMNARYDPHFHVKIGASLRPFREENYLMIGSGGAVHNLYRNKWAPMLRYRDNFAMEAPPEAWALEFRQAFEDVVTKNSGPALRRGVTRLMKHPQFRDAHGTDDHFMSALFVAGAVGAQDDRGTFGRLHAEDWELTNMCNSQFTFGEYAAAAT</sequence>
<evidence type="ECO:0000256" key="5">
    <source>
        <dbReference type="ARBA" id="ARBA00023002"/>
    </source>
</evidence>
<evidence type="ECO:0000313" key="7">
    <source>
        <dbReference type="EMBL" id="KAK5954681.1"/>
    </source>
</evidence>
<evidence type="ECO:0000256" key="4">
    <source>
        <dbReference type="ARBA" id="ARBA00022833"/>
    </source>
</evidence>
<evidence type="ECO:0000313" key="8">
    <source>
        <dbReference type="Proteomes" id="UP001316803"/>
    </source>
</evidence>
<dbReference type="Pfam" id="PF02900">
    <property type="entry name" value="LigB"/>
    <property type="match status" value="1"/>
</dbReference>
<dbReference type="SUPFAM" id="SSF53213">
    <property type="entry name" value="LigB-like"/>
    <property type="match status" value="1"/>
</dbReference>
<dbReference type="Gene3D" id="3.40.830.10">
    <property type="entry name" value="LigB-like"/>
    <property type="match status" value="1"/>
</dbReference>
<dbReference type="PIRSF" id="PIRSF006157">
    <property type="entry name" value="Doxgns_DODA"/>
    <property type="match status" value="1"/>
</dbReference>
<protein>
    <recommendedName>
        <fullName evidence="6">Extradiol ring-cleavage dioxygenase class III enzyme subunit B domain-containing protein</fullName>
    </recommendedName>
</protein>
<dbReference type="PANTHER" id="PTHR30096:SF1">
    <property type="entry name" value="AROMATIC RING-OPENING DIOXYGENASE FAMILY PROTEIN (AFU_ORTHOLOGUE AFUA_7G00640)"/>
    <property type="match status" value="1"/>
</dbReference>
<proteinExistence type="inferred from homology"/>
<name>A0AAN8I8J2_9EURO</name>
<evidence type="ECO:0000256" key="2">
    <source>
        <dbReference type="ARBA" id="ARBA00007581"/>
    </source>
</evidence>
<organism evidence="7 8">
    <name type="scientific">Knufia fluminis</name>
    <dbReference type="NCBI Taxonomy" id="191047"/>
    <lineage>
        <taxon>Eukaryota</taxon>
        <taxon>Fungi</taxon>
        <taxon>Dikarya</taxon>
        <taxon>Ascomycota</taxon>
        <taxon>Pezizomycotina</taxon>
        <taxon>Eurotiomycetes</taxon>
        <taxon>Chaetothyriomycetidae</taxon>
        <taxon>Chaetothyriales</taxon>
        <taxon>Trichomeriaceae</taxon>
        <taxon>Knufia</taxon>
    </lineage>
</organism>
<accession>A0AAN8I8J2</accession>
<keyword evidence="4" id="KW-0862">Zinc</keyword>
<dbReference type="PANTHER" id="PTHR30096">
    <property type="entry name" value="4,5-DOPA DIOXYGENASE EXTRADIOL-LIKE PROTEIN"/>
    <property type="match status" value="1"/>
</dbReference>
<evidence type="ECO:0000259" key="6">
    <source>
        <dbReference type="Pfam" id="PF02900"/>
    </source>
</evidence>
<keyword evidence="3" id="KW-0479">Metal-binding</keyword>
<dbReference type="CDD" id="cd07363">
    <property type="entry name" value="45_DOPA_Dioxygenase"/>
    <property type="match status" value="1"/>
</dbReference>